<reference evidence="2 3" key="1">
    <citation type="submission" date="2016-03" db="EMBL/GenBank/DDBJ databases">
        <authorList>
            <person name="Ploux O."/>
        </authorList>
    </citation>
    <scope>NUCLEOTIDE SEQUENCE [LARGE SCALE GENOMIC DNA]</scope>
    <source>
        <strain evidence="2 3">UAMH 11012</strain>
    </source>
</reference>
<evidence type="ECO:0000313" key="3">
    <source>
        <dbReference type="Proteomes" id="UP000184330"/>
    </source>
</evidence>
<accession>A0A1L7WYB0</accession>
<proteinExistence type="predicted"/>
<sequence>MAPPPPTEIRLRQLDQDLDTFRVWWQRTETDPIPKLWNDFYKEVWGYRVAWEREDFHNERNTGKLAQKKGKAEKKYRSYLGSFSCEIGTWLHRNIPNDRALKSEYWTLGRDDTLPPYSPKRDDSDDVLPAYKV</sequence>
<protein>
    <submittedName>
        <fullName evidence="2">Uncharacterized protein</fullName>
    </submittedName>
</protein>
<name>A0A1L7WYB0_9HELO</name>
<dbReference type="AlphaFoldDB" id="A0A1L7WYB0"/>
<dbReference type="Proteomes" id="UP000184330">
    <property type="component" value="Unassembled WGS sequence"/>
</dbReference>
<feature type="compositionally biased region" description="Basic and acidic residues" evidence="1">
    <location>
        <begin position="109"/>
        <end position="123"/>
    </location>
</feature>
<evidence type="ECO:0000256" key="1">
    <source>
        <dbReference type="SAM" id="MobiDB-lite"/>
    </source>
</evidence>
<feature type="region of interest" description="Disordered" evidence="1">
    <location>
        <begin position="109"/>
        <end position="133"/>
    </location>
</feature>
<keyword evidence="3" id="KW-1185">Reference proteome</keyword>
<organism evidence="2 3">
    <name type="scientific">Phialocephala subalpina</name>
    <dbReference type="NCBI Taxonomy" id="576137"/>
    <lineage>
        <taxon>Eukaryota</taxon>
        <taxon>Fungi</taxon>
        <taxon>Dikarya</taxon>
        <taxon>Ascomycota</taxon>
        <taxon>Pezizomycotina</taxon>
        <taxon>Leotiomycetes</taxon>
        <taxon>Helotiales</taxon>
        <taxon>Mollisiaceae</taxon>
        <taxon>Phialocephala</taxon>
        <taxon>Phialocephala fortinii species complex</taxon>
    </lineage>
</organism>
<dbReference type="EMBL" id="FJOG01000010">
    <property type="protein sequence ID" value="CZR57748.1"/>
    <property type="molecule type" value="Genomic_DNA"/>
</dbReference>
<evidence type="ECO:0000313" key="2">
    <source>
        <dbReference type="EMBL" id="CZR57748.1"/>
    </source>
</evidence>
<gene>
    <name evidence="2" type="ORF">PAC_07637</name>
</gene>